<dbReference type="InterPro" id="IPR011006">
    <property type="entry name" value="CheY-like_superfamily"/>
</dbReference>
<dbReference type="Pfam" id="PF00072">
    <property type="entry name" value="Response_reg"/>
    <property type="match status" value="1"/>
</dbReference>
<keyword evidence="25" id="KW-1185">Reference proteome</keyword>
<dbReference type="InterPro" id="IPR005467">
    <property type="entry name" value="His_kinase_dom"/>
</dbReference>
<keyword evidence="8 18" id="KW-0812">Transmembrane</keyword>
<dbReference type="STRING" id="93378.A9798_03615"/>
<evidence type="ECO:0000256" key="7">
    <source>
        <dbReference type="ARBA" id="ARBA00022679"/>
    </source>
</evidence>
<dbReference type="NCBIfam" id="NF008318">
    <property type="entry name" value="PRK11107.1"/>
    <property type="match status" value="1"/>
</dbReference>
<feature type="domain" description="HAMP" evidence="21">
    <location>
        <begin position="195"/>
        <end position="247"/>
    </location>
</feature>
<dbReference type="PANTHER" id="PTHR45339:SF1">
    <property type="entry name" value="HYBRID SIGNAL TRANSDUCTION HISTIDINE KINASE J"/>
    <property type="match status" value="1"/>
</dbReference>
<feature type="coiled-coil region" evidence="17">
    <location>
        <begin position="246"/>
        <end position="284"/>
    </location>
</feature>
<evidence type="ECO:0000256" key="9">
    <source>
        <dbReference type="ARBA" id="ARBA00022741"/>
    </source>
</evidence>
<dbReference type="Proteomes" id="UP000175893">
    <property type="component" value="Chromosome"/>
</dbReference>
<evidence type="ECO:0000256" key="2">
    <source>
        <dbReference type="ARBA" id="ARBA00004429"/>
    </source>
</evidence>
<dbReference type="InterPro" id="IPR004358">
    <property type="entry name" value="Sig_transdc_His_kin-like_C"/>
</dbReference>
<dbReference type="Pfam" id="PF02518">
    <property type="entry name" value="HATPase_c"/>
    <property type="match status" value="1"/>
</dbReference>
<dbReference type="InterPro" id="IPR001789">
    <property type="entry name" value="Sig_transdc_resp-reg_receiver"/>
</dbReference>
<dbReference type="KEGG" id="eho:A9798_03615"/>
<evidence type="ECO:0000256" key="12">
    <source>
        <dbReference type="ARBA" id="ARBA00022989"/>
    </source>
</evidence>
<evidence type="ECO:0000256" key="10">
    <source>
        <dbReference type="ARBA" id="ARBA00022777"/>
    </source>
</evidence>
<dbReference type="PROSITE" id="PS50894">
    <property type="entry name" value="HPT"/>
    <property type="match status" value="1"/>
</dbReference>
<feature type="domain" description="HPt" evidence="22">
    <location>
        <begin position="814"/>
        <end position="915"/>
    </location>
</feature>
<evidence type="ECO:0000259" key="22">
    <source>
        <dbReference type="PROSITE" id="PS50894"/>
    </source>
</evidence>
<keyword evidence="9" id="KW-0547">Nucleotide-binding</keyword>
<dbReference type="Gene3D" id="1.20.120.160">
    <property type="entry name" value="HPT domain"/>
    <property type="match status" value="1"/>
</dbReference>
<evidence type="ECO:0000256" key="5">
    <source>
        <dbReference type="ARBA" id="ARBA00022519"/>
    </source>
</evidence>
<evidence type="ECO:0000313" key="23">
    <source>
        <dbReference type="EMBL" id="AOV96127.1"/>
    </source>
</evidence>
<feature type="modified residue" description="Phosphohistidine" evidence="15">
    <location>
        <position position="856"/>
    </location>
</feature>
<dbReference type="InterPro" id="IPR008207">
    <property type="entry name" value="Sig_transdc_His_kin_Hpt_dom"/>
</dbReference>
<keyword evidence="14 18" id="KW-0472">Membrane</keyword>
<dbReference type="PANTHER" id="PTHR45339">
    <property type="entry name" value="HYBRID SIGNAL TRANSDUCTION HISTIDINE KINASE J"/>
    <property type="match status" value="1"/>
</dbReference>
<dbReference type="InterPro" id="IPR003594">
    <property type="entry name" value="HATPase_dom"/>
</dbReference>
<dbReference type="EMBL" id="CP016043">
    <property type="protein sequence ID" value="AOV96127.1"/>
    <property type="molecule type" value="Genomic_DNA"/>
</dbReference>
<dbReference type="Gene3D" id="3.30.565.10">
    <property type="entry name" value="Histidine kinase-like ATPase, C-terminal domain"/>
    <property type="match status" value="1"/>
</dbReference>
<dbReference type="SUPFAM" id="SSF158472">
    <property type="entry name" value="HAMP domain-like"/>
    <property type="match status" value="1"/>
</dbReference>
<accession>A0A376DA75</accession>
<dbReference type="CDD" id="cd17546">
    <property type="entry name" value="REC_hyHK_CKI1_RcsC-like"/>
    <property type="match status" value="1"/>
</dbReference>
<dbReference type="PROSITE" id="PS50885">
    <property type="entry name" value="HAMP"/>
    <property type="match status" value="1"/>
</dbReference>
<keyword evidence="5" id="KW-0997">Cell inner membrane</keyword>
<dbReference type="Pfam" id="PF00512">
    <property type="entry name" value="HisKA"/>
    <property type="match status" value="1"/>
</dbReference>
<protein>
    <recommendedName>
        <fullName evidence="3">histidine kinase</fullName>
        <ecNumber evidence="3">2.7.13.3</ecNumber>
    </recommendedName>
</protein>
<gene>
    <name evidence="24" type="primary">barA_1</name>
    <name evidence="23" type="ORF">A9798_03615</name>
    <name evidence="24" type="ORF">NCTC12121_00807</name>
</gene>
<dbReference type="Gene3D" id="6.10.340.10">
    <property type="match status" value="1"/>
</dbReference>
<dbReference type="PRINTS" id="PR00344">
    <property type="entry name" value="BCTRLSENSOR"/>
</dbReference>
<evidence type="ECO:0000256" key="1">
    <source>
        <dbReference type="ARBA" id="ARBA00000085"/>
    </source>
</evidence>
<dbReference type="CDD" id="cd06225">
    <property type="entry name" value="HAMP"/>
    <property type="match status" value="1"/>
</dbReference>
<dbReference type="SMART" id="SM00388">
    <property type="entry name" value="HisKA"/>
    <property type="match status" value="1"/>
</dbReference>
<evidence type="ECO:0000313" key="24">
    <source>
        <dbReference type="EMBL" id="STC85282.1"/>
    </source>
</evidence>
<evidence type="ECO:0000313" key="25">
    <source>
        <dbReference type="Proteomes" id="UP000175893"/>
    </source>
</evidence>
<dbReference type="Gene3D" id="1.10.287.130">
    <property type="match status" value="1"/>
</dbReference>
<dbReference type="Pfam" id="PF00672">
    <property type="entry name" value="HAMP"/>
    <property type="match status" value="1"/>
</dbReference>
<evidence type="ECO:0000256" key="13">
    <source>
        <dbReference type="ARBA" id="ARBA00023012"/>
    </source>
</evidence>
<dbReference type="SMART" id="SM00304">
    <property type="entry name" value="HAMP"/>
    <property type="match status" value="1"/>
</dbReference>
<evidence type="ECO:0000313" key="26">
    <source>
        <dbReference type="Proteomes" id="UP000255248"/>
    </source>
</evidence>
<evidence type="ECO:0000256" key="15">
    <source>
        <dbReference type="PROSITE-ProRule" id="PRU00110"/>
    </source>
</evidence>
<comment type="subcellular location">
    <subcellularLocation>
        <location evidence="2">Cell inner membrane</location>
        <topology evidence="2">Multi-pass membrane protein</topology>
    </subcellularLocation>
</comment>
<evidence type="ECO:0000256" key="18">
    <source>
        <dbReference type="SAM" id="Phobius"/>
    </source>
</evidence>
<evidence type="ECO:0000256" key="4">
    <source>
        <dbReference type="ARBA" id="ARBA00022475"/>
    </source>
</evidence>
<dbReference type="Pfam" id="PF01627">
    <property type="entry name" value="Hpt"/>
    <property type="match status" value="1"/>
</dbReference>
<dbReference type="GO" id="GO:0005886">
    <property type="term" value="C:plasma membrane"/>
    <property type="evidence" value="ECO:0007669"/>
    <property type="project" value="UniProtKB-SubCell"/>
</dbReference>
<comment type="catalytic activity">
    <reaction evidence="1">
        <text>ATP + protein L-histidine = ADP + protein N-phospho-L-histidine.</text>
        <dbReference type="EC" id="2.7.13.3"/>
    </reaction>
</comment>
<dbReference type="InterPro" id="IPR036641">
    <property type="entry name" value="HPT_dom_sf"/>
</dbReference>
<keyword evidence="4" id="KW-1003">Cell membrane</keyword>
<proteinExistence type="predicted"/>
<dbReference type="OrthoDB" id="9770795at2"/>
<dbReference type="Pfam" id="PF09984">
    <property type="entry name" value="sCache_4"/>
    <property type="match status" value="1"/>
</dbReference>
<keyword evidence="17" id="KW-0175">Coiled coil</keyword>
<dbReference type="EMBL" id="UFXZ01000001">
    <property type="protein sequence ID" value="STC85282.1"/>
    <property type="molecule type" value="Genomic_DNA"/>
</dbReference>
<feature type="domain" description="Response regulatory" evidence="20">
    <location>
        <begin position="665"/>
        <end position="781"/>
    </location>
</feature>
<dbReference type="SMART" id="SM00073">
    <property type="entry name" value="HPT"/>
    <property type="match status" value="1"/>
</dbReference>
<keyword evidence="7 24" id="KW-0808">Transferase</keyword>
<dbReference type="EC" id="2.7.13.3" evidence="3"/>
<dbReference type="GO" id="GO:0000155">
    <property type="term" value="F:phosphorelay sensor kinase activity"/>
    <property type="evidence" value="ECO:0007669"/>
    <property type="project" value="InterPro"/>
</dbReference>
<dbReference type="InterPro" id="IPR003660">
    <property type="entry name" value="HAMP_dom"/>
</dbReference>
<dbReference type="PROSITE" id="PS50109">
    <property type="entry name" value="HIS_KIN"/>
    <property type="match status" value="1"/>
</dbReference>
<keyword evidence="6 16" id="KW-0597">Phosphoprotein</keyword>
<sequence length="927" mass="103550">MTKYSLRARMMILTLAPTLLIGLLLSTFFVVHRYNELQDQLVDAGASIIEPLAVASEYGMTARNREAVRQLIGLLHRRHSDIVRAIAVFDGQNRLFVTSNYHHNYAPLQLPENSPPPTDLMLSKHGDALILRTPIISERNQAQTPNGADSSLGYIAIELDLRSVRLQQYKEVFIATLLLLISMCIALLFSYRLMRDVTGPIRNMVNTVDRIRRGQLDSRVEGHMLGELDMLKNGINSMAMSLTAYHEEMQQNIDQATSDLRETLEQMEIQNVELDLAKKRAQEAARIKSEFLANMSHELRTPLNGVIGFTRQVLKTPLSATQIDYLHTIERSANNLLSIINDVLDFSKLEAGKLVLEHIPFMLRETIDEVATLLAPSAHDKGLELTLNVRNDVPEHVLGDPMRLQQVLTNLLGNAIKFTEKGNIDIRIEQRSLSAQTVELEVQVHDTGIGISERQQSQLFQAFRQADASITRRHGGTGLGLVITQKLINEMGGDIAFHSQPHKGSTFWFHISLELNHNAPPASLPLERLSGQTLLYIESNPVAAQCTLDILKATPLEVTYCPQFAQVIPDSHYDILLFGLAVQTPLGSEHMQEKLNRALRLADRVILALPSHTLHDSDTLKARGIRRCLFKPLSSSRLLPALLDNALPPRSPQVVSTQGARLPLTVMAVDDNPANLKLIGALLDEQVQHTLLCHSGEEALLTARDRHVDIILMDIQMPEMDGIRTTERLRQQPLHTHTPIIAVTAHALNGERERLLRAGMDDYLAKPIDENRLRQLLTRYSAEEQPATPTSAPAPTVSDLSFDWPLALRQAANKADLARDMLQMLIAFLPQVHERIERQLAGEAETTEGELCALIHKLHGSSSYSGVPRLRRLCHYLEQQLRDGVAASDLEPEWLELLDEIDNVIRTAQPYLSTGTPTASGAKETSR</sequence>
<dbReference type="InterPro" id="IPR019247">
    <property type="entry name" value="Histidine_kinase_BarA_N"/>
</dbReference>
<evidence type="ECO:0000259" key="21">
    <source>
        <dbReference type="PROSITE" id="PS50885"/>
    </source>
</evidence>
<dbReference type="SUPFAM" id="SSF47384">
    <property type="entry name" value="Homodimeric domain of signal transducing histidine kinase"/>
    <property type="match status" value="1"/>
</dbReference>
<dbReference type="AlphaFoldDB" id="A0A376DA75"/>
<feature type="transmembrane region" description="Helical" evidence="18">
    <location>
        <begin position="12"/>
        <end position="31"/>
    </location>
</feature>
<keyword evidence="11" id="KW-0067">ATP-binding</keyword>
<dbReference type="RefSeq" id="WP_024523785.1">
    <property type="nucleotide sequence ID" value="NZ_CP016043.1"/>
</dbReference>
<reference evidence="23 25" key="1">
    <citation type="submission" date="2016-06" db="EMBL/GenBank/DDBJ databases">
        <title>Complete genome sequence of Edwardsiella hoshinae ATCC 35051.</title>
        <authorList>
            <person name="Reichley S.R."/>
            <person name="Waldbieser G.C."/>
            <person name="Lawrence M.L."/>
            <person name="Griffin M.J."/>
        </authorList>
    </citation>
    <scope>NUCLEOTIDE SEQUENCE [LARGE SCALE GENOMIC DNA]</scope>
    <source>
        <strain evidence="23 25">ATCC 35051</strain>
    </source>
</reference>
<dbReference type="InterPro" id="IPR036890">
    <property type="entry name" value="HATPase_C_sf"/>
</dbReference>
<feature type="domain" description="Histidine kinase" evidence="19">
    <location>
        <begin position="294"/>
        <end position="515"/>
    </location>
</feature>
<evidence type="ECO:0000256" key="11">
    <source>
        <dbReference type="ARBA" id="ARBA00022840"/>
    </source>
</evidence>
<dbReference type="FunFam" id="1.10.287.130:FF:000003">
    <property type="entry name" value="Histidine kinase"/>
    <property type="match status" value="1"/>
</dbReference>
<dbReference type="CDD" id="cd16922">
    <property type="entry name" value="HATPase_EvgS-ArcB-TorS-like"/>
    <property type="match status" value="1"/>
</dbReference>
<dbReference type="Proteomes" id="UP000255248">
    <property type="component" value="Unassembled WGS sequence"/>
</dbReference>
<dbReference type="FunFam" id="3.30.565.10:FF:000020">
    <property type="entry name" value="Histidine kinase"/>
    <property type="match status" value="1"/>
</dbReference>
<dbReference type="SUPFAM" id="SSF47226">
    <property type="entry name" value="Histidine-containing phosphotransfer domain, HPT domain"/>
    <property type="match status" value="1"/>
</dbReference>
<evidence type="ECO:0000256" key="8">
    <source>
        <dbReference type="ARBA" id="ARBA00022692"/>
    </source>
</evidence>
<dbReference type="CDD" id="cd00088">
    <property type="entry name" value="HPT"/>
    <property type="match status" value="1"/>
</dbReference>
<evidence type="ECO:0000259" key="20">
    <source>
        <dbReference type="PROSITE" id="PS50110"/>
    </source>
</evidence>
<dbReference type="GO" id="GO:0005524">
    <property type="term" value="F:ATP binding"/>
    <property type="evidence" value="ECO:0007669"/>
    <property type="project" value="UniProtKB-KW"/>
</dbReference>
<dbReference type="Gene3D" id="3.40.50.2300">
    <property type="match status" value="1"/>
</dbReference>
<evidence type="ECO:0000259" key="19">
    <source>
        <dbReference type="PROSITE" id="PS50109"/>
    </source>
</evidence>
<dbReference type="CDD" id="cd00082">
    <property type="entry name" value="HisKA"/>
    <property type="match status" value="1"/>
</dbReference>
<evidence type="ECO:0000256" key="17">
    <source>
        <dbReference type="SAM" id="Coils"/>
    </source>
</evidence>
<evidence type="ECO:0000256" key="14">
    <source>
        <dbReference type="ARBA" id="ARBA00023136"/>
    </source>
</evidence>
<organism evidence="24 26">
    <name type="scientific">Edwardsiella hoshinae</name>
    <dbReference type="NCBI Taxonomy" id="93378"/>
    <lineage>
        <taxon>Bacteria</taxon>
        <taxon>Pseudomonadati</taxon>
        <taxon>Pseudomonadota</taxon>
        <taxon>Gammaproteobacteria</taxon>
        <taxon>Enterobacterales</taxon>
        <taxon>Hafniaceae</taxon>
        <taxon>Edwardsiella</taxon>
    </lineage>
</organism>
<dbReference type="SMART" id="SM00448">
    <property type="entry name" value="REC"/>
    <property type="match status" value="1"/>
</dbReference>
<keyword evidence="13" id="KW-0902">Two-component regulatory system</keyword>
<evidence type="ECO:0000256" key="3">
    <source>
        <dbReference type="ARBA" id="ARBA00012438"/>
    </source>
</evidence>
<keyword evidence="10 24" id="KW-0418">Kinase</keyword>
<dbReference type="SMART" id="SM00387">
    <property type="entry name" value="HATPase_c"/>
    <property type="match status" value="1"/>
</dbReference>
<evidence type="ECO:0000256" key="6">
    <source>
        <dbReference type="ARBA" id="ARBA00022553"/>
    </source>
</evidence>
<dbReference type="SUPFAM" id="SSF52172">
    <property type="entry name" value="CheY-like"/>
    <property type="match status" value="2"/>
</dbReference>
<dbReference type="PROSITE" id="PS50110">
    <property type="entry name" value="RESPONSE_REGULATORY"/>
    <property type="match status" value="1"/>
</dbReference>
<dbReference type="SUPFAM" id="SSF55874">
    <property type="entry name" value="ATPase domain of HSP90 chaperone/DNA topoisomerase II/histidine kinase"/>
    <property type="match status" value="1"/>
</dbReference>
<name>A0A376DA75_9GAMM</name>
<dbReference type="InterPro" id="IPR003661">
    <property type="entry name" value="HisK_dim/P_dom"/>
</dbReference>
<keyword evidence="12 18" id="KW-1133">Transmembrane helix</keyword>
<feature type="modified residue" description="4-aspartylphosphate" evidence="16">
    <location>
        <position position="714"/>
    </location>
</feature>
<evidence type="ECO:0000256" key="16">
    <source>
        <dbReference type="PROSITE-ProRule" id="PRU00169"/>
    </source>
</evidence>
<feature type="transmembrane region" description="Helical" evidence="18">
    <location>
        <begin position="172"/>
        <end position="194"/>
    </location>
</feature>
<reference evidence="24 26" key="2">
    <citation type="submission" date="2018-06" db="EMBL/GenBank/DDBJ databases">
        <authorList>
            <consortium name="Pathogen Informatics"/>
            <person name="Doyle S."/>
        </authorList>
    </citation>
    <scope>NUCLEOTIDE SEQUENCE [LARGE SCALE GENOMIC DNA]</scope>
    <source>
        <strain evidence="24 26">NCTC12121</strain>
    </source>
</reference>
<dbReference type="InterPro" id="IPR036097">
    <property type="entry name" value="HisK_dim/P_sf"/>
</dbReference>